<sequence length="708" mass="76119">MFKSIAAQFKAVFTNKKIAIPVFAVLFIPVMYSGTYLWAFWNPYGKMEELPVAVVNQDEGYKHDGENLHAGDDFVKELKDNPAFKWKFVNEEKAQRGLKNNDYYMMIEIPKDFSRDASEVSDEKVKKPELIFTQNQGFNFLASQIGGSAVNKMKESLSHELTKTYAKVMFEQVEELGGGLKKAADGSQKITDGLDKAASGSGDLAKGMADKQPQIQQLNSGAVQLNEKMGQLNSGLNQLAAGHKQLSAGQQKLSDGASALKQGLGEATAGTEKLKNGSLALQSAAQKLSSGASTLSSSASQWNAGAQKTSAGSKQVEQQLNNLIQNQKNMTDDEIAYSLKQIAAISSQVNTGMDGLTAASGKIADGADQLSAGSKKLSESQTAVANGAQQVHDGQLKLVNGADQLAKGQAELNSGTQTFQSKLNEAAAGSQKLQSGTKQIADGTATVANGWNEVSGHVQEIHNGEEKILSGSSELTTKLSDAAKKTDKLDPDDKTFERIANPVSLKTKSYTEVPNYGTGIAPYFLSLGLFVGALFTTIVFPLRDWAVRPRSGFSWFASKFSFLAAVGILQAAIADSILLYGLDIKVSSTPAFFGFTILTSLTFMALVQLLVTMLGDPGRFIAVIILVLQLTTSAGTFPLEMIPHKLQVFNSWLPMTYSVSGFRTVISSGNTDAFTSNVWALIGFMVVFMIGSIIFFVQLFSKMKKTAE</sequence>
<feature type="transmembrane region" description="Helical" evidence="5">
    <location>
        <begin position="678"/>
        <end position="700"/>
    </location>
</feature>
<dbReference type="InterPro" id="IPR023908">
    <property type="entry name" value="xxxLxxG_rpt"/>
</dbReference>
<name>A0ABU1TVE1_9BACL</name>
<keyword evidence="4 5" id="KW-0472">Membrane</keyword>
<dbReference type="InterPro" id="IPR017500">
    <property type="entry name" value="Phage_infect_YhgE_N"/>
</dbReference>
<comment type="subcellular location">
    <subcellularLocation>
        <location evidence="1">Membrane</location>
        <topology evidence="1">Multi-pass membrane protein</topology>
    </subcellularLocation>
</comment>
<evidence type="ECO:0000256" key="5">
    <source>
        <dbReference type="SAM" id="Phobius"/>
    </source>
</evidence>
<organism evidence="7 8">
    <name type="scientific">Fictibacillus barbaricus</name>
    <dbReference type="NCBI Taxonomy" id="182136"/>
    <lineage>
        <taxon>Bacteria</taxon>
        <taxon>Bacillati</taxon>
        <taxon>Bacillota</taxon>
        <taxon>Bacilli</taxon>
        <taxon>Bacillales</taxon>
        <taxon>Fictibacillaceae</taxon>
        <taxon>Fictibacillus</taxon>
    </lineage>
</organism>
<evidence type="ECO:0000313" key="8">
    <source>
        <dbReference type="Proteomes" id="UP001258181"/>
    </source>
</evidence>
<dbReference type="PANTHER" id="PTHR43077">
    <property type="entry name" value="TRANSPORT PERMEASE YVFS-RELATED"/>
    <property type="match status" value="1"/>
</dbReference>
<feature type="transmembrane region" description="Helical" evidence="5">
    <location>
        <begin position="592"/>
        <end position="613"/>
    </location>
</feature>
<keyword evidence="8" id="KW-1185">Reference proteome</keyword>
<dbReference type="Proteomes" id="UP001258181">
    <property type="component" value="Unassembled WGS sequence"/>
</dbReference>
<evidence type="ECO:0000256" key="1">
    <source>
        <dbReference type="ARBA" id="ARBA00004141"/>
    </source>
</evidence>
<dbReference type="Pfam" id="PF12698">
    <property type="entry name" value="ABC2_membrane_3"/>
    <property type="match status" value="2"/>
</dbReference>
<feature type="transmembrane region" description="Helical" evidence="5">
    <location>
        <begin position="620"/>
        <end position="639"/>
    </location>
</feature>
<evidence type="ECO:0000259" key="6">
    <source>
        <dbReference type="Pfam" id="PF12698"/>
    </source>
</evidence>
<keyword evidence="3 5" id="KW-1133">Transmembrane helix</keyword>
<dbReference type="PANTHER" id="PTHR43077:SF5">
    <property type="entry name" value="PHAGE INFECTION PROTEIN"/>
    <property type="match status" value="1"/>
</dbReference>
<dbReference type="NCBIfam" id="TIGR03062">
    <property type="entry name" value="pip_yhgE_Cterm"/>
    <property type="match status" value="1"/>
</dbReference>
<evidence type="ECO:0000256" key="2">
    <source>
        <dbReference type="ARBA" id="ARBA00022692"/>
    </source>
</evidence>
<dbReference type="NCBIfam" id="TIGR03057">
    <property type="entry name" value="xxxLxxG_by_4"/>
    <property type="match status" value="2"/>
</dbReference>
<dbReference type="InterPro" id="IPR051328">
    <property type="entry name" value="T7SS_ABC-Transporter"/>
</dbReference>
<accession>A0ABU1TVE1</accession>
<dbReference type="Gene3D" id="3.40.1710.10">
    <property type="entry name" value="abc type-2 transporter like domain"/>
    <property type="match status" value="1"/>
</dbReference>
<proteinExistence type="predicted"/>
<feature type="transmembrane region" description="Helical" evidence="5">
    <location>
        <begin position="20"/>
        <end position="41"/>
    </location>
</feature>
<feature type="domain" description="ABC-2 type transporter transmembrane" evidence="6">
    <location>
        <begin position="23"/>
        <end position="167"/>
    </location>
</feature>
<feature type="transmembrane region" description="Helical" evidence="5">
    <location>
        <begin position="520"/>
        <end position="540"/>
    </location>
</feature>
<feature type="domain" description="ABC-2 type transporter transmembrane" evidence="6">
    <location>
        <begin position="472"/>
        <end position="693"/>
    </location>
</feature>
<protein>
    <submittedName>
        <fullName evidence="7">Membrane protein</fullName>
    </submittedName>
</protein>
<comment type="caution">
    <text evidence="7">The sequence shown here is derived from an EMBL/GenBank/DDBJ whole genome shotgun (WGS) entry which is preliminary data.</text>
</comment>
<dbReference type="InterPro" id="IPR013525">
    <property type="entry name" value="ABC2_TM"/>
</dbReference>
<feature type="transmembrane region" description="Helical" evidence="5">
    <location>
        <begin position="560"/>
        <end position="580"/>
    </location>
</feature>
<dbReference type="RefSeq" id="WP_310255578.1">
    <property type="nucleotide sequence ID" value="NZ_JAVDWA010000001.1"/>
</dbReference>
<evidence type="ECO:0000256" key="4">
    <source>
        <dbReference type="ARBA" id="ARBA00023136"/>
    </source>
</evidence>
<dbReference type="Gene3D" id="1.10.287.950">
    <property type="entry name" value="Methyl-accepting chemotaxis protein"/>
    <property type="match status" value="1"/>
</dbReference>
<keyword evidence="2 5" id="KW-0812">Transmembrane</keyword>
<reference evidence="7 8" key="1">
    <citation type="submission" date="2023-07" db="EMBL/GenBank/DDBJ databases">
        <title>Sorghum-associated microbial communities from plants grown in Nebraska, USA.</title>
        <authorList>
            <person name="Schachtman D."/>
        </authorList>
    </citation>
    <scope>NUCLEOTIDE SEQUENCE [LARGE SCALE GENOMIC DNA]</scope>
    <source>
        <strain evidence="7 8">BE211</strain>
    </source>
</reference>
<gene>
    <name evidence="7" type="ORF">J2X07_000145</name>
</gene>
<evidence type="ECO:0000313" key="7">
    <source>
        <dbReference type="EMBL" id="MDR7071170.1"/>
    </source>
</evidence>
<evidence type="ECO:0000256" key="3">
    <source>
        <dbReference type="ARBA" id="ARBA00022989"/>
    </source>
</evidence>
<dbReference type="EMBL" id="JAVDWA010000001">
    <property type="protein sequence ID" value="MDR7071170.1"/>
    <property type="molecule type" value="Genomic_DNA"/>
</dbReference>
<dbReference type="NCBIfam" id="TIGR03061">
    <property type="entry name" value="pip_yhgE_Nterm"/>
    <property type="match status" value="1"/>
</dbReference>
<dbReference type="SUPFAM" id="SSF58104">
    <property type="entry name" value="Methyl-accepting chemotaxis protein (MCP) signaling domain"/>
    <property type="match status" value="1"/>
</dbReference>
<dbReference type="InterPro" id="IPR017501">
    <property type="entry name" value="Phage_infect_YhgE_C"/>
</dbReference>